<evidence type="ECO:0000313" key="3">
    <source>
        <dbReference type="Proteomes" id="UP000719766"/>
    </source>
</evidence>
<comment type="caution">
    <text evidence="2">The sequence shown here is derived from an EMBL/GenBank/DDBJ whole genome shotgun (WGS) entry which is preliminary data.</text>
</comment>
<dbReference type="OrthoDB" id="2322499at2759"/>
<keyword evidence="3" id="KW-1185">Reference proteome</keyword>
<feature type="region of interest" description="Disordered" evidence="1">
    <location>
        <begin position="289"/>
        <end position="309"/>
    </location>
</feature>
<dbReference type="InterPro" id="IPR029063">
    <property type="entry name" value="SAM-dependent_MTases_sf"/>
</dbReference>
<accession>A0A9P7DA37</accession>
<evidence type="ECO:0000256" key="1">
    <source>
        <dbReference type="SAM" id="MobiDB-lite"/>
    </source>
</evidence>
<protein>
    <submittedName>
        <fullName evidence="2">Uncharacterized protein</fullName>
    </submittedName>
</protein>
<evidence type="ECO:0000313" key="2">
    <source>
        <dbReference type="EMBL" id="KAG1785805.1"/>
    </source>
</evidence>
<organism evidence="2 3">
    <name type="scientific">Suillus plorans</name>
    <dbReference type="NCBI Taxonomy" id="116603"/>
    <lineage>
        <taxon>Eukaryota</taxon>
        <taxon>Fungi</taxon>
        <taxon>Dikarya</taxon>
        <taxon>Basidiomycota</taxon>
        <taxon>Agaricomycotina</taxon>
        <taxon>Agaricomycetes</taxon>
        <taxon>Agaricomycetidae</taxon>
        <taxon>Boletales</taxon>
        <taxon>Suillineae</taxon>
        <taxon>Suillaceae</taxon>
        <taxon>Suillus</taxon>
    </lineage>
</organism>
<dbReference type="Gene3D" id="3.40.50.150">
    <property type="entry name" value="Vaccinia Virus protein VP39"/>
    <property type="match status" value="1"/>
</dbReference>
<dbReference type="EMBL" id="JABBWE010000103">
    <property type="protein sequence ID" value="KAG1785805.1"/>
    <property type="molecule type" value="Genomic_DNA"/>
</dbReference>
<reference evidence="2" key="1">
    <citation type="journal article" date="2020" name="New Phytol.">
        <title>Comparative genomics reveals dynamic genome evolution in host specialist ectomycorrhizal fungi.</title>
        <authorList>
            <person name="Lofgren L.A."/>
            <person name="Nguyen N.H."/>
            <person name="Vilgalys R."/>
            <person name="Ruytinx J."/>
            <person name="Liao H.L."/>
            <person name="Branco S."/>
            <person name="Kuo A."/>
            <person name="LaButti K."/>
            <person name="Lipzen A."/>
            <person name="Andreopoulos W."/>
            <person name="Pangilinan J."/>
            <person name="Riley R."/>
            <person name="Hundley H."/>
            <person name="Na H."/>
            <person name="Barry K."/>
            <person name="Grigoriev I.V."/>
            <person name="Stajich J.E."/>
            <person name="Kennedy P.G."/>
        </authorList>
    </citation>
    <scope>NUCLEOTIDE SEQUENCE</scope>
    <source>
        <strain evidence="2">S12</strain>
    </source>
</reference>
<proteinExistence type="predicted"/>
<gene>
    <name evidence="2" type="ORF">HD556DRAFT_1456356</name>
</gene>
<dbReference type="GeneID" id="64601903"/>
<dbReference type="AlphaFoldDB" id="A0A9P7DA37"/>
<sequence length="456" mass="51146">MADASFVFGSDSEKQKGGNLRSIIILGGKYPNIVPSKIRGLLLLEFGAMSAQFSGNICWKCETSAWKKHFIILDGGFSSRHGSKPFDDIIKSPARVIVEHDTFLPAIVALPNLVRNWRRQVYQQFAAIITNGYPKEFVPAGDIRQLATGVFVCNACEQLFFWTDAVVHKCSLDFPRGPSKEKNDSFKEQVTRIEYFSLGSSPWSPKFRSSTALAIHVIHSCCQDPRTATLAHMDDFRHAISLDEHRVRFKPGLWTRPTEAHKNCGVKSHHMPRSIGGHLPSQPKLEILGSPDSDATKTSRHHHKMGRELSTTDSEPIVEMNVEEISGVGRHFDLHPTHIIGLDISPHALTSAIKDTSPATTNTSYTRWEHFKVDIWHGGLEIYNSAFVNAECSNRGHRTPPRSHSGRFRAHGDGRIPPPFAPSNNPLIWLQHVLQPPRVNKHHHRLPSTQQSRSSF</sequence>
<dbReference type="RefSeq" id="XP_041153288.1">
    <property type="nucleotide sequence ID" value="XM_041308139.1"/>
</dbReference>
<name>A0A9P7DA37_9AGAM</name>
<dbReference type="Proteomes" id="UP000719766">
    <property type="component" value="Unassembled WGS sequence"/>
</dbReference>